<organism evidence="2">
    <name type="scientific">Culex pipiens</name>
    <name type="common">House mosquito</name>
    <dbReference type="NCBI Taxonomy" id="7175"/>
    <lineage>
        <taxon>Eukaryota</taxon>
        <taxon>Metazoa</taxon>
        <taxon>Ecdysozoa</taxon>
        <taxon>Arthropoda</taxon>
        <taxon>Hexapoda</taxon>
        <taxon>Insecta</taxon>
        <taxon>Pterygota</taxon>
        <taxon>Neoptera</taxon>
        <taxon>Endopterygota</taxon>
        <taxon>Diptera</taxon>
        <taxon>Nematocera</taxon>
        <taxon>Culicoidea</taxon>
        <taxon>Culicidae</taxon>
        <taxon>Culicinae</taxon>
        <taxon>Culicini</taxon>
        <taxon>Culex</taxon>
        <taxon>Culex</taxon>
    </lineage>
</organism>
<name>A0A8D7ZX98_CULPI</name>
<evidence type="ECO:0000313" key="2">
    <source>
        <dbReference type="EMBL" id="CAG6446274.1"/>
    </source>
</evidence>
<feature type="signal peptide" evidence="1">
    <location>
        <begin position="1"/>
        <end position="16"/>
    </location>
</feature>
<feature type="chain" id="PRO_5033954764" evidence="1">
    <location>
        <begin position="17"/>
        <end position="220"/>
    </location>
</feature>
<reference evidence="2" key="1">
    <citation type="submission" date="2021-05" db="EMBL/GenBank/DDBJ databases">
        <authorList>
            <person name="Alioto T."/>
            <person name="Alioto T."/>
            <person name="Gomez Garrido J."/>
        </authorList>
    </citation>
    <scope>NUCLEOTIDE SEQUENCE</scope>
</reference>
<dbReference type="EMBL" id="HBUE01006593">
    <property type="protein sequence ID" value="CAG6446274.1"/>
    <property type="molecule type" value="Transcribed_RNA"/>
</dbReference>
<sequence length="220" mass="25304">MWTAWWAERPANLVVGAILEDLLLVLFVPKQCKQLVQPIPSSDKVGPIVRPDLGDRSSARGEPMQSLQKAFRGEVRHEFEVHSLGAQAHVRLDRRAPRSWANEHWAKVINASFRERTRNRDAYRWQIAHELSHRRRFGLEACFALMHDRACHAPSSQRPESKPNCSQQQLWSSVQQPEMIVFQNQPCEVMARRQNSRVLGVLGLVRVFQPPTHTNNVVLV</sequence>
<evidence type="ECO:0000256" key="1">
    <source>
        <dbReference type="SAM" id="SignalP"/>
    </source>
</evidence>
<accession>A0A8D7ZX98</accession>
<protein>
    <submittedName>
        <fullName evidence="2">(northern house mosquito) hypothetical protein</fullName>
    </submittedName>
</protein>
<proteinExistence type="predicted"/>
<dbReference type="AlphaFoldDB" id="A0A8D7ZX98"/>
<dbReference type="EMBL" id="HBUE01006604">
    <property type="protein sequence ID" value="CAG6446283.1"/>
    <property type="molecule type" value="Transcribed_RNA"/>
</dbReference>
<keyword evidence="1" id="KW-0732">Signal</keyword>